<evidence type="ECO:0000256" key="11">
    <source>
        <dbReference type="SAM" id="MobiDB-lite"/>
    </source>
</evidence>
<dbReference type="GO" id="GO:0000917">
    <property type="term" value="P:division septum assembly"/>
    <property type="evidence" value="ECO:0007669"/>
    <property type="project" value="UniProtKB-KW"/>
</dbReference>
<dbReference type="CDD" id="cd01876">
    <property type="entry name" value="YihA_EngB"/>
    <property type="match status" value="1"/>
</dbReference>
<evidence type="ECO:0000256" key="1">
    <source>
        <dbReference type="ARBA" id="ARBA00001946"/>
    </source>
</evidence>
<organism evidence="13 14">
    <name type="scientific">Faecalibaculum rodentium</name>
    <dbReference type="NCBI Taxonomy" id="1702221"/>
    <lineage>
        <taxon>Bacteria</taxon>
        <taxon>Bacillati</taxon>
        <taxon>Bacillota</taxon>
        <taxon>Erysipelotrichia</taxon>
        <taxon>Erysipelotrichales</taxon>
        <taxon>Erysipelotrichaceae</taxon>
        <taxon>Faecalibaculum</taxon>
    </lineage>
</organism>
<dbReference type="EMBL" id="CP011391">
    <property type="protein sequence ID" value="AMK54577.1"/>
    <property type="molecule type" value="Genomic_DNA"/>
</dbReference>
<evidence type="ECO:0000256" key="5">
    <source>
        <dbReference type="ARBA" id="ARBA00022741"/>
    </source>
</evidence>
<keyword evidence="14" id="KW-1185">Reference proteome</keyword>
<sequence>MNSEFVVSSSGRDSWPESELPEVVVVGRSNVGKSSFINAFTGKKRLAYVGNTPGKTRLLNFFAIDGDWMLVDVPGYGYAKMSKSQLMQLGQMMDDYFQNRENIKAVVQLVDSRHDPTADDIDMIGFFKEMHIPVVIVATKIDKVPKTKRPAHLKAIAKKIQIPVKNILPVSSVELTGLREVEQKIRELLELDPVQESDAVAEESAMTPAENSEQSNTEQA</sequence>
<evidence type="ECO:0000259" key="12">
    <source>
        <dbReference type="PROSITE" id="PS51706"/>
    </source>
</evidence>
<dbReference type="KEGG" id="fro:AALO17_14430"/>
<dbReference type="NCBIfam" id="TIGR03598">
    <property type="entry name" value="GTPase_YsxC"/>
    <property type="match status" value="1"/>
</dbReference>
<dbReference type="PANTHER" id="PTHR11649:SF13">
    <property type="entry name" value="ENGB-TYPE G DOMAIN-CONTAINING PROTEIN"/>
    <property type="match status" value="1"/>
</dbReference>
<comment type="similarity">
    <text evidence="2 10">Belongs to the TRAFAC class TrmE-Era-EngA-EngB-Septin-like GTPase superfamily. EngB GTPase family.</text>
</comment>
<proteinExistence type="inferred from homology"/>
<dbReference type="RefSeq" id="WP_082743283.1">
    <property type="nucleotide sequence ID" value="NZ_CAMTBT010000048.1"/>
</dbReference>
<dbReference type="AlphaFoldDB" id="A0A140DVA0"/>
<dbReference type="InterPro" id="IPR019987">
    <property type="entry name" value="GTP-bd_ribosome_bio_YsxC"/>
</dbReference>
<comment type="function">
    <text evidence="10">Necessary for normal cell division and for the maintenance of normal septation.</text>
</comment>
<dbReference type="GO" id="GO:0005829">
    <property type="term" value="C:cytosol"/>
    <property type="evidence" value="ECO:0007669"/>
    <property type="project" value="TreeGrafter"/>
</dbReference>
<evidence type="ECO:0000256" key="3">
    <source>
        <dbReference type="ARBA" id="ARBA00022618"/>
    </source>
</evidence>
<keyword evidence="6" id="KW-0460">Magnesium</keyword>
<evidence type="ECO:0000256" key="9">
    <source>
        <dbReference type="ARBA" id="ARBA00023306"/>
    </source>
</evidence>
<feature type="domain" description="EngB-type G" evidence="12">
    <location>
        <begin position="19"/>
        <end position="191"/>
    </location>
</feature>
<dbReference type="PROSITE" id="PS51706">
    <property type="entry name" value="G_ENGB"/>
    <property type="match status" value="1"/>
</dbReference>
<keyword evidence="8 10" id="KW-0717">Septation</keyword>
<evidence type="ECO:0000256" key="4">
    <source>
        <dbReference type="ARBA" id="ARBA00022723"/>
    </source>
</evidence>
<dbReference type="SUPFAM" id="SSF52540">
    <property type="entry name" value="P-loop containing nucleoside triphosphate hydrolases"/>
    <property type="match status" value="1"/>
</dbReference>
<dbReference type="PANTHER" id="PTHR11649">
    <property type="entry name" value="MSS1/TRME-RELATED GTP-BINDING PROTEIN"/>
    <property type="match status" value="1"/>
</dbReference>
<dbReference type="HAMAP" id="MF_00321">
    <property type="entry name" value="GTPase_EngB"/>
    <property type="match status" value="1"/>
</dbReference>
<keyword evidence="9 10" id="KW-0131">Cell cycle</keyword>
<dbReference type="Proteomes" id="UP000069771">
    <property type="component" value="Chromosome"/>
</dbReference>
<keyword evidence="5 10" id="KW-0547">Nucleotide-binding</keyword>
<dbReference type="PATRIC" id="fig|1702221.3.peg.1394"/>
<evidence type="ECO:0000313" key="14">
    <source>
        <dbReference type="Proteomes" id="UP000069771"/>
    </source>
</evidence>
<dbReference type="OrthoDB" id="9804921at2"/>
<keyword evidence="7 10" id="KW-0342">GTP-binding</keyword>
<evidence type="ECO:0000256" key="2">
    <source>
        <dbReference type="ARBA" id="ARBA00009638"/>
    </source>
</evidence>
<comment type="cofactor">
    <cofactor evidence="1">
        <name>Mg(2+)</name>
        <dbReference type="ChEBI" id="CHEBI:18420"/>
    </cofactor>
</comment>
<reference evidence="13 14" key="1">
    <citation type="journal article" date="2016" name="Gut Pathog.">
        <title>Whole genome sequencing of "Faecalibaculum rodentium" ALO17, isolated from C57BL/6J laboratory mouse feces.</title>
        <authorList>
            <person name="Lim S."/>
            <person name="Chang D.H."/>
            <person name="Ahn S."/>
            <person name="Kim B.C."/>
        </authorList>
    </citation>
    <scope>NUCLEOTIDE SEQUENCE [LARGE SCALE GENOMIC DNA]</scope>
    <source>
        <strain evidence="13 14">Alo17</strain>
    </source>
</reference>
<dbReference type="GO" id="GO:0046872">
    <property type="term" value="F:metal ion binding"/>
    <property type="evidence" value="ECO:0007669"/>
    <property type="project" value="UniProtKB-KW"/>
</dbReference>
<dbReference type="Gene3D" id="3.40.50.300">
    <property type="entry name" value="P-loop containing nucleotide triphosphate hydrolases"/>
    <property type="match status" value="1"/>
</dbReference>
<evidence type="ECO:0000313" key="13">
    <source>
        <dbReference type="EMBL" id="AMK54577.1"/>
    </source>
</evidence>
<gene>
    <name evidence="10" type="primary">engB</name>
    <name evidence="13" type="ORF">AALO17_14430</name>
</gene>
<accession>A0A140DVA0</accession>
<keyword evidence="3 10" id="KW-0132">Cell division</keyword>
<evidence type="ECO:0000256" key="6">
    <source>
        <dbReference type="ARBA" id="ARBA00022842"/>
    </source>
</evidence>
<evidence type="ECO:0000256" key="10">
    <source>
        <dbReference type="HAMAP-Rule" id="MF_00321"/>
    </source>
</evidence>
<dbReference type="InterPro" id="IPR030393">
    <property type="entry name" value="G_ENGB_dom"/>
</dbReference>
<feature type="compositionally biased region" description="Polar residues" evidence="11">
    <location>
        <begin position="209"/>
        <end position="220"/>
    </location>
</feature>
<dbReference type="InterPro" id="IPR006073">
    <property type="entry name" value="GTP-bd"/>
</dbReference>
<protein>
    <recommendedName>
        <fullName evidence="10">Probable GTP-binding protein EngB</fullName>
    </recommendedName>
</protein>
<feature type="region of interest" description="Disordered" evidence="11">
    <location>
        <begin position="195"/>
        <end position="220"/>
    </location>
</feature>
<name>A0A140DVA0_9FIRM</name>
<evidence type="ECO:0000256" key="7">
    <source>
        <dbReference type="ARBA" id="ARBA00023134"/>
    </source>
</evidence>
<dbReference type="GO" id="GO:0005525">
    <property type="term" value="F:GTP binding"/>
    <property type="evidence" value="ECO:0007669"/>
    <property type="project" value="UniProtKB-UniRule"/>
</dbReference>
<dbReference type="GeneID" id="78478140"/>
<dbReference type="STRING" id="1702221.AALO17_14430"/>
<evidence type="ECO:0000256" key="8">
    <source>
        <dbReference type="ARBA" id="ARBA00023210"/>
    </source>
</evidence>
<dbReference type="Pfam" id="PF01926">
    <property type="entry name" value="MMR_HSR1"/>
    <property type="match status" value="1"/>
</dbReference>
<dbReference type="InterPro" id="IPR027417">
    <property type="entry name" value="P-loop_NTPase"/>
</dbReference>
<keyword evidence="4" id="KW-0479">Metal-binding</keyword>